<dbReference type="EMBL" id="LR828257">
    <property type="protein sequence ID" value="CAD0352966.1"/>
    <property type="molecule type" value="Genomic_DNA"/>
</dbReference>
<organism evidence="2 3">
    <name type="scientific">Xanthomonas hortorum pv. vitians</name>
    <dbReference type="NCBI Taxonomy" id="83224"/>
    <lineage>
        <taxon>Bacteria</taxon>
        <taxon>Pseudomonadati</taxon>
        <taxon>Pseudomonadota</taxon>
        <taxon>Gammaproteobacteria</taxon>
        <taxon>Lysobacterales</taxon>
        <taxon>Lysobacteraceae</taxon>
        <taxon>Xanthomonas</taxon>
    </lineage>
</organism>
<evidence type="ECO:0000259" key="1">
    <source>
        <dbReference type="Pfam" id="PF20557"/>
    </source>
</evidence>
<feature type="domain" description="Putative DnaT-like" evidence="1">
    <location>
        <begin position="2"/>
        <end position="160"/>
    </location>
</feature>
<dbReference type="AlphaFoldDB" id="A0A6V7ENX0"/>
<gene>
    <name evidence="2" type="ORF">CFBP498_37940</name>
</gene>
<dbReference type="InterPro" id="IPR046787">
    <property type="entry name" value="DnaT_2"/>
</dbReference>
<dbReference type="EMBL" id="LR828257">
    <property type="protein sequence ID" value="CAD0352962.1"/>
    <property type="molecule type" value="Genomic_DNA"/>
</dbReference>
<sequence length="170" mass="18502">MYGTLEGADDYHRIRGNTAWAAGSEDARKASLVRGTDYIDGRYRVLLLSGRWQSMFPGVRTDGRGQPNEWPRTGAFDYDGNPIAPDVVPIEVEHAAYEAALRELMEPGSLSPDYVASAQVTREKVGPIEVSYGASTIAGSTPNRPIIPGIDEILAPLLRRPAMFPAVMVV</sequence>
<keyword evidence="3" id="KW-1185">Reference proteome</keyword>
<evidence type="ECO:0000313" key="2">
    <source>
        <dbReference type="EMBL" id="CAD0352962.1"/>
    </source>
</evidence>
<evidence type="ECO:0000313" key="3">
    <source>
        <dbReference type="Proteomes" id="UP000515406"/>
    </source>
</evidence>
<name>A0A6V7ENX0_9XANT</name>
<protein>
    <recommendedName>
        <fullName evidence="1">Putative DnaT-like domain-containing protein</fullName>
    </recommendedName>
</protein>
<dbReference type="Proteomes" id="UP000515406">
    <property type="component" value="Chromosome"/>
</dbReference>
<dbReference type="RefSeq" id="WP_074057798.1">
    <property type="nucleotide sequence ID" value="NZ_JAJTZF010000047.1"/>
</dbReference>
<reference evidence="2 3" key="1">
    <citation type="submission" date="2020-07" db="EMBL/GenBank/DDBJ databases">
        <authorList>
            <person name="Pothier F. J."/>
        </authorList>
    </citation>
    <scope>NUCLEOTIDE SEQUENCE [LARGE SCALE GENOMIC DNA]</scope>
    <source>
        <strain evidence="2 3">CFBP 498</strain>
    </source>
</reference>
<proteinExistence type="predicted"/>
<dbReference type="Pfam" id="PF20557">
    <property type="entry name" value="DnaT_2"/>
    <property type="match status" value="1"/>
</dbReference>
<accession>A0A6V7ENX0</accession>